<name>A0ACC4D7N7_PURLI</name>
<comment type="caution">
    <text evidence="1">The sequence shown here is derived from an EMBL/GenBank/DDBJ whole genome shotgun (WGS) entry which is preliminary data.</text>
</comment>
<dbReference type="Proteomes" id="UP001638806">
    <property type="component" value="Unassembled WGS sequence"/>
</dbReference>
<keyword evidence="2" id="KW-1185">Reference proteome</keyword>
<reference evidence="1" key="1">
    <citation type="submission" date="2024-12" db="EMBL/GenBank/DDBJ databases">
        <title>Comparative genomics and development of molecular markers within Purpureocillium lilacinum and among Purpureocillium species.</title>
        <authorList>
            <person name="Yeh Z.-Y."/>
            <person name="Ni N.-T."/>
            <person name="Lo P.-H."/>
            <person name="Mushyakhwo K."/>
            <person name="Lin C.-F."/>
            <person name="Nai Y.-S."/>
        </authorList>
    </citation>
    <scope>NUCLEOTIDE SEQUENCE</scope>
    <source>
        <strain evidence="1">NCHU-NPUST-175</strain>
    </source>
</reference>
<organism evidence="1 2">
    <name type="scientific">Purpureocillium lilacinum</name>
    <name type="common">Paecilomyces lilacinus</name>
    <dbReference type="NCBI Taxonomy" id="33203"/>
    <lineage>
        <taxon>Eukaryota</taxon>
        <taxon>Fungi</taxon>
        <taxon>Dikarya</taxon>
        <taxon>Ascomycota</taxon>
        <taxon>Pezizomycotina</taxon>
        <taxon>Sordariomycetes</taxon>
        <taxon>Hypocreomycetidae</taxon>
        <taxon>Hypocreales</taxon>
        <taxon>Ophiocordycipitaceae</taxon>
        <taxon>Purpureocillium</taxon>
    </lineage>
</organism>
<accession>A0ACC4D7N7</accession>
<evidence type="ECO:0000313" key="1">
    <source>
        <dbReference type="EMBL" id="KAL3952372.1"/>
    </source>
</evidence>
<sequence length="1008" mass="110637">MPLHLSNKRPHASELVDESPDEGLWMRGTGKGGNRKKHRERSARSRPLPPPDECALQPPLHRCLKSFDVRAMATSHTADPGNLHYAQISAVHGQCTTFGREQRPSNNHSDHHDRLSPTSNSPVHDAITEGYPSASSTSDEALTSIGTTSPGRQSQSPSSIEDRTVGVDESPDPTARSAKLWDENAKATDAAEMDNRLRPTLCNHDYLSIEGAAQHNFTETGRLQKAEVPLIPALSASQASVWITTPDAQPQPSQKGNAPVSEPRQDEQSGTADSQTDENTYGILDAPLRVPATDMATRGAIGAEPTGIVPECAYPPPHRSDPTQQCESWREPPICPSAFLAELRCVETLRIHAALETETCLHALEHRPRRDQKGLSYCSDSSPPTNVNTPRCGTPGSHGSQTGDLESQPEGSADEPWASLRSRRGLEQHQSVQRHLRNISDSLPDTAVPSDTSDDAASDSSKKKLSSGGRGSDSSRNGPAHQCSSECEPFSAELHCVEAWVRDVCRSNVEASEMGVHAFEHQDGRCQEGGLPCTSETVNLSSPPTYRHAPRVATLDTQGSETASVALQLGILFRSIVDELYKLTDSAQKNHGGDDKGPNVNSRTGGVFEESQDEHILERAEQTGLLEKPREEPGILSPRVAEPKSDASASLSDTAARRVMVGDASFDMLGTRGPDVPQSTGSGVQSNFEPRDVSDDETDSAIGDGAATETTSLNSGTTGHEWKYRRRYHNHKLGTYWFPNDEEEKDRLDILHHVFFLALNDRHFLAPIRPRQHYILDVGTGTGIWAMDIADLYPAARVKGLDISSIQPGFVPSNVRFVLDDVEQDWGEPSKYDFIYCRNLMGSIEDWPRLVRQMYESLRPGGWVELQGIINRPYSEDKSLRPNDPLVLLMDGLRAVGKKSGRSMDPAPSFKDWVKSAGFIHTGERRFRLPVGTWPKDPKYKRIGAFMAESFYRGVGGLTALPFRDVLHWSREEVEALNATVRRAAMCRDTHAIFDFAVVTGMKPMTGL</sequence>
<dbReference type="EMBL" id="JBGNUJ010000012">
    <property type="protein sequence ID" value="KAL3952372.1"/>
    <property type="molecule type" value="Genomic_DNA"/>
</dbReference>
<evidence type="ECO:0000313" key="2">
    <source>
        <dbReference type="Proteomes" id="UP001638806"/>
    </source>
</evidence>
<protein>
    <submittedName>
        <fullName evidence="1">Uncharacterized protein</fullName>
    </submittedName>
</protein>
<gene>
    <name evidence="1" type="ORF">ACCO45_012315</name>
</gene>
<proteinExistence type="predicted"/>